<keyword evidence="4" id="KW-0853">WD repeat</keyword>
<proteinExistence type="predicted"/>
<gene>
    <name evidence="10" type="ORF">U0070_000165</name>
</gene>
<evidence type="ECO:0000256" key="8">
    <source>
        <dbReference type="ARBA" id="ARBA00023273"/>
    </source>
</evidence>
<evidence type="ECO:0000256" key="4">
    <source>
        <dbReference type="ARBA" id="ARBA00022574"/>
    </source>
</evidence>
<keyword evidence="7" id="KW-0206">Cytoskeleton</keyword>
<dbReference type="Proteomes" id="UP001488838">
    <property type="component" value="Unassembled WGS sequence"/>
</dbReference>
<evidence type="ECO:0000256" key="5">
    <source>
        <dbReference type="ARBA" id="ARBA00022737"/>
    </source>
</evidence>
<sequence>MEETVHDLMISKFGRVIDLEALQTLSVNTTLEELKIKKLRKELSNAKELRMWEEKIAQLRWELMTKTKEHTRKLHQMNDLCIEKKKLDSRLNTLQNQQHPGNNLNQVFSNFGPLRNSSYISWDLVQNGNAFQGPRKADTVARQKVTELVQTQAEKILALKEEIALLRKKGGLILPPITSTQENEMKSMDA</sequence>
<keyword evidence="11" id="KW-1185">Reference proteome</keyword>
<evidence type="ECO:0000256" key="3">
    <source>
        <dbReference type="ARBA" id="ARBA00022490"/>
    </source>
</evidence>
<dbReference type="GO" id="GO:0005929">
    <property type="term" value="C:cilium"/>
    <property type="evidence" value="ECO:0007669"/>
    <property type="project" value="UniProtKB-SubCell"/>
</dbReference>
<comment type="caution">
    <text evidence="10">The sequence shown here is derived from an EMBL/GenBank/DDBJ whole genome shotgun (WGS) entry which is preliminary data.</text>
</comment>
<keyword evidence="3" id="KW-0963">Cytoplasm</keyword>
<name>A0AAW0J4M8_MYOGA</name>
<dbReference type="GO" id="GO:0005856">
    <property type="term" value="C:cytoskeleton"/>
    <property type="evidence" value="ECO:0007669"/>
    <property type="project" value="UniProtKB-SubCell"/>
</dbReference>
<evidence type="ECO:0000313" key="11">
    <source>
        <dbReference type="Proteomes" id="UP001488838"/>
    </source>
</evidence>
<keyword evidence="8" id="KW-0966">Cell projection</keyword>
<dbReference type="EMBL" id="JBBHLL010000066">
    <property type="protein sequence ID" value="KAK7821219.1"/>
    <property type="molecule type" value="Genomic_DNA"/>
</dbReference>
<dbReference type="PANTHER" id="PTHR14885">
    <property type="entry name" value="CILIA- AND FLAGELLA-ASSOCIATED PROTEIN 43-RELATED"/>
    <property type="match status" value="1"/>
</dbReference>
<organism evidence="10 11">
    <name type="scientific">Myodes glareolus</name>
    <name type="common">Bank vole</name>
    <name type="synonym">Clethrionomys glareolus</name>
    <dbReference type="NCBI Taxonomy" id="447135"/>
    <lineage>
        <taxon>Eukaryota</taxon>
        <taxon>Metazoa</taxon>
        <taxon>Chordata</taxon>
        <taxon>Craniata</taxon>
        <taxon>Vertebrata</taxon>
        <taxon>Euteleostomi</taxon>
        <taxon>Mammalia</taxon>
        <taxon>Eutheria</taxon>
        <taxon>Euarchontoglires</taxon>
        <taxon>Glires</taxon>
        <taxon>Rodentia</taxon>
        <taxon>Myomorpha</taxon>
        <taxon>Muroidea</taxon>
        <taxon>Cricetidae</taxon>
        <taxon>Arvicolinae</taxon>
        <taxon>Myodes</taxon>
    </lineage>
</organism>
<dbReference type="AlphaFoldDB" id="A0AAW0J4M8"/>
<feature type="coiled-coil region" evidence="9">
    <location>
        <begin position="49"/>
        <end position="97"/>
    </location>
</feature>
<keyword evidence="5" id="KW-0677">Repeat</keyword>
<evidence type="ECO:0000256" key="6">
    <source>
        <dbReference type="ARBA" id="ARBA00023054"/>
    </source>
</evidence>
<evidence type="ECO:0000256" key="7">
    <source>
        <dbReference type="ARBA" id="ARBA00023212"/>
    </source>
</evidence>
<comment type="subcellular location">
    <subcellularLocation>
        <location evidence="1">Cell projection</location>
        <location evidence="1">Cilium</location>
    </subcellularLocation>
    <subcellularLocation>
        <location evidence="2">Cytoplasm</location>
        <location evidence="2">Cytoskeleton</location>
    </subcellularLocation>
</comment>
<evidence type="ECO:0000256" key="1">
    <source>
        <dbReference type="ARBA" id="ARBA00004138"/>
    </source>
</evidence>
<keyword evidence="6 9" id="KW-0175">Coiled coil</keyword>
<evidence type="ECO:0000256" key="9">
    <source>
        <dbReference type="SAM" id="Coils"/>
    </source>
</evidence>
<accession>A0AAW0J4M8</accession>
<reference evidence="10 11" key="1">
    <citation type="journal article" date="2023" name="bioRxiv">
        <title>Conserved and derived expression patterns and positive selection on dental genes reveal complex evolutionary context of ever-growing rodent molars.</title>
        <authorList>
            <person name="Calamari Z.T."/>
            <person name="Song A."/>
            <person name="Cohen E."/>
            <person name="Akter M."/>
            <person name="Roy R.D."/>
            <person name="Hallikas O."/>
            <person name="Christensen M.M."/>
            <person name="Li P."/>
            <person name="Marangoni P."/>
            <person name="Jernvall J."/>
            <person name="Klein O.D."/>
        </authorList>
    </citation>
    <scope>NUCLEOTIDE SEQUENCE [LARGE SCALE GENOMIC DNA]</scope>
    <source>
        <strain evidence="10">V071</strain>
    </source>
</reference>
<evidence type="ECO:0000313" key="10">
    <source>
        <dbReference type="EMBL" id="KAK7821219.1"/>
    </source>
</evidence>
<evidence type="ECO:0000256" key="2">
    <source>
        <dbReference type="ARBA" id="ARBA00004245"/>
    </source>
</evidence>
<protein>
    <submittedName>
        <fullName evidence="10">Uncharacterized protein</fullName>
    </submittedName>
</protein>
<dbReference type="PANTHER" id="PTHR14885:SF3">
    <property type="entry name" value="CILIA- AND FLAGELLA-ASSOCIATED PROTEIN 44"/>
    <property type="match status" value="1"/>
</dbReference>